<proteinExistence type="predicted"/>
<gene>
    <name evidence="2" type="ORF">X474_18400</name>
</gene>
<dbReference type="Proteomes" id="UP000032233">
    <property type="component" value="Unassembled WGS sequence"/>
</dbReference>
<dbReference type="RefSeq" id="WP_044350461.1">
    <property type="nucleotide sequence ID" value="NZ_AZAC01000029.1"/>
</dbReference>
<keyword evidence="3" id="KW-1185">Reference proteome</keyword>
<comment type="caution">
    <text evidence="2">The sequence shown here is derived from an EMBL/GenBank/DDBJ whole genome shotgun (WGS) entry which is preliminary data.</text>
</comment>
<name>A0A0D2JA48_9BACT</name>
<organism evidence="2 3">
    <name type="scientific">Dethiosulfatarculus sandiegensis</name>
    <dbReference type="NCBI Taxonomy" id="1429043"/>
    <lineage>
        <taxon>Bacteria</taxon>
        <taxon>Pseudomonadati</taxon>
        <taxon>Thermodesulfobacteriota</taxon>
        <taxon>Desulfarculia</taxon>
        <taxon>Desulfarculales</taxon>
        <taxon>Desulfarculaceae</taxon>
        <taxon>Dethiosulfatarculus</taxon>
    </lineage>
</organism>
<protein>
    <recommendedName>
        <fullName evidence="1">PilZ domain-containing protein</fullName>
    </recommendedName>
</protein>
<evidence type="ECO:0000259" key="1">
    <source>
        <dbReference type="Pfam" id="PF07238"/>
    </source>
</evidence>
<dbReference type="Pfam" id="PF07238">
    <property type="entry name" value="PilZ"/>
    <property type="match status" value="1"/>
</dbReference>
<dbReference type="EMBL" id="AZAC01000029">
    <property type="protein sequence ID" value="KIX12576.1"/>
    <property type="molecule type" value="Genomic_DNA"/>
</dbReference>
<sequence>MDIVLGDESGASHDIRASELQKIYPDGTLCLAQTRPSLTEKQVGKPLKVTFLFALDRQEGPCWLRTGYKTVLSGISKRPQGEYGFMESLLVPGPTELTETDLRMHVRITTGDNLPVFIAPVNRQELVNGLVDRFSQGMRTRLMAGTKGEPLLIKEFTESFNHLLEELKTGQAPLQASTVDFSMGGIRFVHTDQWEFPVASRLKIALNMGQKDISLEGIVVRWGEFDPQGGDQARFTCLRFTGINEEQKRDIKELMESLVQERQGYWAE</sequence>
<reference evidence="2 3" key="1">
    <citation type="submission" date="2013-11" db="EMBL/GenBank/DDBJ databases">
        <title>Metagenomic analysis of a methanogenic consortium involved in long chain n-alkane degradation.</title>
        <authorList>
            <person name="Davidova I.A."/>
            <person name="Callaghan A.V."/>
            <person name="Wawrik B."/>
            <person name="Pruitt S."/>
            <person name="Marks C."/>
            <person name="Duncan K.E."/>
            <person name="Suflita J.M."/>
        </authorList>
    </citation>
    <scope>NUCLEOTIDE SEQUENCE [LARGE SCALE GENOMIC DNA]</scope>
    <source>
        <strain evidence="2 3">SPR</strain>
    </source>
</reference>
<evidence type="ECO:0000313" key="2">
    <source>
        <dbReference type="EMBL" id="KIX12576.1"/>
    </source>
</evidence>
<accession>A0A0D2JA48</accession>
<dbReference type="AlphaFoldDB" id="A0A0D2JA48"/>
<evidence type="ECO:0000313" key="3">
    <source>
        <dbReference type="Proteomes" id="UP000032233"/>
    </source>
</evidence>
<dbReference type="InParanoid" id="A0A0D2JA48"/>
<dbReference type="InterPro" id="IPR009875">
    <property type="entry name" value="PilZ_domain"/>
</dbReference>
<feature type="domain" description="PilZ" evidence="1">
    <location>
        <begin position="167"/>
        <end position="256"/>
    </location>
</feature>
<dbReference type="GO" id="GO:0035438">
    <property type="term" value="F:cyclic-di-GMP binding"/>
    <property type="evidence" value="ECO:0007669"/>
    <property type="project" value="InterPro"/>
</dbReference>
<dbReference type="Gene3D" id="2.40.10.220">
    <property type="entry name" value="predicted glycosyltransferase like domains"/>
    <property type="match status" value="1"/>
</dbReference>